<reference evidence="3" key="1">
    <citation type="journal article" date="2019" name="Int. J. Syst. Evol. Microbiol.">
        <title>The Global Catalogue of Microorganisms (GCM) 10K type strain sequencing project: providing services to taxonomists for standard genome sequencing and annotation.</title>
        <authorList>
            <consortium name="The Broad Institute Genomics Platform"/>
            <consortium name="The Broad Institute Genome Sequencing Center for Infectious Disease"/>
            <person name="Wu L."/>
            <person name="Ma J."/>
        </authorList>
    </citation>
    <scope>NUCLEOTIDE SEQUENCE [LARGE SCALE GENOMIC DNA]</scope>
    <source>
        <strain evidence="3">CCUG 59778</strain>
    </source>
</reference>
<sequence>MDHYDVDQFNVLDPPSRQPITAAGRDRQDPGPFVRTSPVSEQGEPGLATAVRDEAKPVADTVAPSLRSQIEGHGNDTAFGNLHKSVVTIETAHFNDQLFQLAEARPRKRSGRGLQDRAGLQYMTSRYVAPSGLLDASECGAESALSILRREQVLLLTAKENRGGQFVAGLRLGHELQLGRPELVVREELIDRLSDDDLLIDNEPAVVVVDLRATPLDELQVVRRDLVELVKQFVAHHSYLVLIIPVDRAREFGEFLHGRLHFLECPEPVQVLQRHLEGISLDLDTILPELGDCLRDLWPPVVKEIADATRGEILGGQLPKLALKKVLRERQDQPGPSLREEVRAKQLEGSVDWLALILATALLEGASPHHIAEAADQMLDLNGTIRESTSPLLMPSPYARLAELDYEPFDVATCRFRPVGRGTEVFRYFWHEHRDLRTTLLKWIGDLPRQIFDLTRDELERFADRCAELSDCGGIEAVLKLAENWARTKPGTISEDKAADHGRARYCRSIAVRLLTTTATDPTAGARVRERLLAWSKGENPDLQLLTAQVCEGIGEAFPRIALNRLKHLADSRDQLVRYATRHATFSIGEDLGTSSFLRHVMDWQDKAGPARLRLLVESTATVFAQDSQNVDPKSVADFWRRALSVMPVEDLYPAIANWLGAAAEAPVDRWDRMIDPLVIVTDGDLRLIGLMHHAARQAVRHGRAEQNGAWIDISERLSCRLDEIDPLTPS</sequence>
<protein>
    <submittedName>
        <fullName evidence="2">Uncharacterized protein</fullName>
    </submittedName>
</protein>
<proteinExistence type="predicted"/>
<keyword evidence="3" id="KW-1185">Reference proteome</keyword>
<gene>
    <name evidence="2" type="ORF">ACFPM7_22530</name>
</gene>
<feature type="region of interest" description="Disordered" evidence="1">
    <location>
        <begin position="1"/>
        <end position="46"/>
    </location>
</feature>
<evidence type="ECO:0000313" key="2">
    <source>
        <dbReference type="EMBL" id="MFC5289840.1"/>
    </source>
</evidence>
<accession>A0ABW0EUC4</accession>
<dbReference type="RefSeq" id="WP_378249705.1">
    <property type="nucleotide sequence ID" value="NZ_JBHSKF010000013.1"/>
</dbReference>
<evidence type="ECO:0000256" key="1">
    <source>
        <dbReference type="SAM" id="MobiDB-lite"/>
    </source>
</evidence>
<dbReference type="EMBL" id="JBHSKF010000013">
    <property type="protein sequence ID" value="MFC5289840.1"/>
    <property type="molecule type" value="Genomic_DNA"/>
</dbReference>
<evidence type="ECO:0000313" key="3">
    <source>
        <dbReference type="Proteomes" id="UP001596157"/>
    </source>
</evidence>
<comment type="caution">
    <text evidence="2">The sequence shown here is derived from an EMBL/GenBank/DDBJ whole genome shotgun (WGS) entry which is preliminary data.</text>
</comment>
<dbReference type="Proteomes" id="UP001596157">
    <property type="component" value="Unassembled WGS sequence"/>
</dbReference>
<name>A0ABW0EUC4_9PSEU</name>
<organism evidence="2 3">
    <name type="scientific">Actinokineospora guangxiensis</name>
    <dbReference type="NCBI Taxonomy" id="1490288"/>
    <lineage>
        <taxon>Bacteria</taxon>
        <taxon>Bacillati</taxon>
        <taxon>Actinomycetota</taxon>
        <taxon>Actinomycetes</taxon>
        <taxon>Pseudonocardiales</taxon>
        <taxon>Pseudonocardiaceae</taxon>
        <taxon>Actinokineospora</taxon>
    </lineage>
</organism>